<protein>
    <recommendedName>
        <fullName evidence="7">SWIM-type domain-containing protein</fullName>
    </recommendedName>
</protein>
<keyword evidence="3" id="KW-0862">Zinc</keyword>
<feature type="region of interest" description="Disordered" evidence="6">
    <location>
        <begin position="228"/>
        <end position="249"/>
    </location>
</feature>
<comment type="caution">
    <text evidence="8">The sequence shown here is derived from an EMBL/GenBank/DDBJ whole genome shotgun (WGS) entry which is preliminary data.</text>
</comment>
<reference evidence="9" key="1">
    <citation type="submission" date="2017-03" db="EMBL/GenBank/DDBJ databases">
        <title>Phytopthora megakarya and P. palmivora, two closely related causual agents of cacao black pod achieved similar genome size and gene model numbers by different mechanisms.</title>
        <authorList>
            <person name="Ali S."/>
            <person name="Shao J."/>
            <person name="Larry D.J."/>
            <person name="Kronmiller B."/>
            <person name="Shen D."/>
            <person name="Strem M.D."/>
            <person name="Melnick R.L."/>
            <person name="Guiltinan M.J."/>
            <person name="Tyler B.M."/>
            <person name="Meinhardt L.W."/>
            <person name="Bailey B.A."/>
        </authorList>
    </citation>
    <scope>NUCLEOTIDE SEQUENCE [LARGE SCALE GENOMIC DNA]</scope>
    <source>
        <strain evidence="9">zdho120</strain>
    </source>
</reference>
<dbReference type="SMART" id="SM00575">
    <property type="entry name" value="ZnF_PMZ"/>
    <property type="match status" value="1"/>
</dbReference>
<dbReference type="GO" id="GO:0008270">
    <property type="term" value="F:zinc ion binding"/>
    <property type="evidence" value="ECO:0007669"/>
    <property type="project" value="UniProtKB-KW"/>
</dbReference>
<evidence type="ECO:0000256" key="4">
    <source>
        <dbReference type="PROSITE-ProRule" id="PRU00325"/>
    </source>
</evidence>
<dbReference type="STRING" id="4795.A0A225WV65"/>
<dbReference type="InterPro" id="IPR007527">
    <property type="entry name" value="Znf_SWIM"/>
</dbReference>
<evidence type="ECO:0000256" key="3">
    <source>
        <dbReference type="ARBA" id="ARBA00022833"/>
    </source>
</evidence>
<feature type="compositionally biased region" description="Acidic residues" evidence="6">
    <location>
        <begin position="238"/>
        <end position="249"/>
    </location>
</feature>
<keyword evidence="9" id="KW-1185">Reference proteome</keyword>
<evidence type="ECO:0000313" key="8">
    <source>
        <dbReference type="EMBL" id="OWZ21525.1"/>
    </source>
</evidence>
<dbReference type="PROSITE" id="PS50966">
    <property type="entry name" value="ZF_SWIM"/>
    <property type="match status" value="1"/>
</dbReference>
<dbReference type="AlphaFoldDB" id="A0A225WV65"/>
<keyword evidence="2 4" id="KW-0863">Zinc-finger</keyword>
<dbReference type="OrthoDB" id="128557at2759"/>
<dbReference type="Proteomes" id="UP000198211">
    <property type="component" value="Unassembled WGS sequence"/>
</dbReference>
<feature type="domain" description="SWIM-type" evidence="7">
    <location>
        <begin position="62"/>
        <end position="103"/>
    </location>
</feature>
<proteinExistence type="predicted"/>
<evidence type="ECO:0000256" key="2">
    <source>
        <dbReference type="ARBA" id="ARBA00022771"/>
    </source>
</evidence>
<name>A0A225WV65_9STRA</name>
<evidence type="ECO:0000256" key="1">
    <source>
        <dbReference type="ARBA" id="ARBA00022723"/>
    </source>
</evidence>
<accession>A0A225WV65</accession>
<feature type="coiled-coil region" evidence="5">
    <location>
        <begin position="126"/>
        <end position="153"/>
    </location>
</feature>
<sequence length="429" mass="48774">MHTVTKCVPTSVPVVSVPSFLRGVAAQLRPAMFKKVKREWERYVVLLKDATCNRRINTMSEWEVHCSTGTDLCHGLEWTCSCMFYKTYHLPCRHIILMARAGKRFLALPASAVPPRWSVQHAWRILDDLESTIESLTQMIQRLALNAEHQEQSASGTSPAKPEKQVVYIRLRRGEQANHVVLSSSEKYVFDKAMIEPLLEHLSGLPSTEFYSELRAWKEMIETGLSSVRSSDPVNLASDDDDDEDYDDEVETFRDPADGIATLKLIQSMEGVEMNTMYLNEVSPDSILSKATIPEPKPAVPEATIPVAQPKFESGQDDQFQEEPAKNDAAKIMKMKQMRQVDIINMPKLPNLKFVKEILDAYPLIMDEPYLRGRVLNCEWKTIKLAGYRYNFIVPHDLVGSLQATFTAHPNDTVRLSKQEKNKAGYVKW</sequence>
<evidence type="ECO:0000256" key="6">
    <source>
        <dbReference type="SAM" id="MobiDB-lite"/>
    </source>
</evidence>
<keyword evidence="5" id="KW-0175">Coiled coil</keyword>
<keyword evidence="1" id="KW-0479">Metal-binding</keyword>
<organism evidence="8 9">
    <name type="scientific">Phytophthora megakarya</name>
    <dbReference type="NCBI Taxonomy" id="4795"/>
    <lineage>
        <taxon>Eukaryota</taxon>
        <taxon>Sar</taxon>
        <taxon>Stramenopiles</taxon>
        <taxon>Oomycota</taxon>
        <taxon>Peronosporomycetes</taxon>
        <taxon>Peronosporales</taxon>
        <taxon>Peronosporaceae</taxon>
        <taxon>Phytophthora</taxon>
    </lineage>
</organism>
<evidence type="ECO:0000259" key="7">
    <source>
        <dbReference type="PROSITE" id="PS50966"/>
    </source>
</evidence>
<gene>
    <name evidence="8" type="ORF">PHMEG_0003919</name>
</gene>
<dbReference type="InterPro" id="IPR006564">
    <property type="entry name" value="Znf_PMZ"/>
</dbReference>
<dbReference type="EMBL" id="NBNE01000215">
    <property type="protein sequence ID" value="OWZ21525.1"/>
    <property type="molecule type" value="Genomic_DNA"/>
</dbReference>
<evidence type="ECO:0000313" key="9">
    <source>
        <dbReference type="Proteomes" id="UP000198211"/>
    </source>
</evidence>
<evidence type="ECO:0000256" key="5">
    <source>
        <dbReference type="SAM" id="Coils"/>
    </source>
</evidence>